<accession>A0ABW2AGL9</accession>
<evidence type="ECO:0008006" key="4">
    <source>
        <dbReference type="Google" id="ProtNLM"/>
    </source>
</evidence>
<evidence type="ECO:0000313" key="3">
    <source>
        <dbReference type="Proteomes" id="UP001596298"/>
    </source>
</evidence>
<feature type="transmembrane region" description="Helical" evidence="1">
    <location>
        <begin position="51"/>
        <end position="70"/>
    </location>
</feature>
<evidence type="ECO:0000256" key="1">
    <source>
        <dbReference type="SAM" id="Phobius"/>
    </source>
</evidence>
<reference evidence="3" key="1">
    <citation type="journal article" date="2019" name="Int. J. Syst. Evol. Microbiol.">
        <title>The Global Catalogue of Microorganisms (GCM) 10K type strain sequencing project: providing services to taxonomists for standard genome sequencing and annotation.</title>
        <authorList>
            <consortium name="The Broad Institute Genomics Platform"/>
            <consortium name="The Broad Institute Genome Sequencing Center for Infectious Disease"/>
            <person name="Wu L."/>
            <person name="Ma J."/>
        </authorList>
    </citation>
    <scope>NUCLEOTIDE SEQUENCE [LARGE SCALE GENOMIC DNA]</scope>
    <source>
        <strain evidence="3">CCUG 58127</strain>
    </source>
</reference>
<protein>
    <recommendedName>
        <fullName evidence="4">Integral membrane protein</fullName>
    </recommendedName>
</protein>
<feature type="transmembrane region" description="Helical" evidence="1">
    <location>
        <begin position="120"/>
        <end position="139"/>
    </location>
</feature>
<dbReference type="EMBL" id="JBHSWH010000001">
    <property type="protein sequence ID" value="MFC6705863.1"/>
    <property type="molecule type" value="Genomic_DNA"/>
</dbReference>
<organism evidence="2 3">
    <name type="scientific">Flexivirga alba</name>
    <dbReference type="NCBI Taxonomy" id="702742"/>
    <lineage>
        <taxon>Bacteria</taxon>
        <taxon>Bacillati</taxon>
        <taxon>Actinomycetota</taxon>
        <taxon>Actinomycetes</taxon>
        <taxon>Micrococcales</taxon>
        <taxon>Dermacoccaceae</taxon>
        <taxon>Flexivirga</taxon>
    </lineage>
</organism>
<gene>
    <name evidence="2" type="ORF">ACFQDH_11440</name>
</gene>
<keyword evidence="1" id="KW-0472">Membrane</keyword>
<feature type="transmembrane region" description="Helical" evidence="1">
    <location>
        <begin position="21"/>
        <end position="39"/>
    </location>
</feature>
<evidence type="ECO:0000313" key="2">
    <source>
        <dbReference type="EMBL" id="MFC6705863.1"/>
    </source>
</evidence>
<comment type="caution">
    <text evidence="2">The sequence shown here is derived from an EMBL/GenBank/DDBJ whole genome shotgun (WGS) entry which is preliminary data.</text>
</comment>
<proteinExistence type="predicted"/>
<keyword evidence="3" id="KW-1185">Reference proteome</keyword>
<dbReference type="RefSeq" id="WP_382401384.1">
    <property type="nucleotide sequence ID" value="NZ_JBHSWH010000001.1"/>
</dbReference>
<sequence>MTNTPKSSGSKTAINRGPGRMLVAVYGLLGLAATGRSILQIAQTWPDQHMPYWLSAVAAVVYLVATVALARGDRASARIALGTISFELLGVIAVGIWSYADKVAFLAQGSAGDTTVWSKFGQGYGYVPLVLPVLGLWWLRHARRARPADAN</sequence>
<keyword evidence="1" id="KW-0812">Transmembrane</keyword>
<feature type="transmembrane region" description="Helical" evidence="1">
    <location>
        <begin position="79"/>
        <end position="100"/>
    </location>
</feature>
<dbReference type="Proteomes" id="UP001596298">
    <property type="component" value="Unassembled WGS sequence"/>
</dbReference>
<name>A0ABW2AGL9_9MICO</name>
<keyword evidence="1" id="KW-1133">Transmembrane helix</keyword>